<evidence type="ECO:0000256" key="1">
    <source>
        <dbReference type="SAM" id="MobiDB-lite"/>
    </source>
</evidence>
<dbReference type="KEGG" id="phet:94292788"/>
<dbReference type="RefSeq" id="XP_067758604.1">
    <property type="nucleotide sequence ID" value="XM_067902711.1"/>
</dbReference>
<gene>
    <name evidence="2" type="ORF">JKF63_06762</name>
</gene>
<feature type="compositionally biased region" description="Low complexity" evidence="1">
    <location>
        <begin position="120"/>
        <end position="136"/>
    </location>
</feature>
<evidence type="ECO:0000313" key="2">
    <source>
        <dbReference type="EMBL" id="KAG5509452.1"/>
    </source>
</evidence>
<dbReference type="Proteomes" id="UP000674318">
    <property type="component" value="Unassembled WGS sequence"/>
</dbReference>
<sequence>MRRLSGSALLPRYCTRVGWRQCIGSIGNVRGIACKVIESSSGIDIIGTRAAEIRRRELLFRWLRRLVVPAFSIYGLFLLRPTEGHFLRYAAERRHLDTAFNAWFPPVALGIPKESASTVAPATTTAPTAASASSPTNGEVVGRETLSPPNAIAAAFRSERDREWAAQRFNYKKGSEDEERVARKRLLFARDRVYFSDDTVVETIRSQSDQLEELSALREHPPMHLLSEQLNTIAEESRRYASALAAAGNRKLADDDGAALPTSVRSDAAAISSPSAVAPRPRAGAASAVVVPPTVEVQFEDHFLFATAAIIFRDCDHRVVRTMRFIGACGMMWKELA</sequence>
<reference evidence="2 3" key="1">
    <citation type="submission" date="2021-02" db="EMBL/GenBank/DDBJ databases">
        <title>Porcisia hertigi Genome sequencing and assembly.</title>
        <authorList>
            <person name="Almutairi H."/>
            <person name="Gatherer D."/>
        </authorList>
    </citation>
    <scope>NUCLEOTIDE SEQUENCE [LARGE SCALE GENOMIC DNA]</scope>
    <source>
        <strain evidence="2 3">C119</strain>
    </source>
</reference>
<keyword evidence="3" id="KW-1185">Reference proteome</keyword>
<comment type="caution">
    <text evidence="2">The sequence shown here is derived from an EMBL/GenBank/DDBJ whole genome shotgun (WGS) entry which is preliminary data.</text>
</comment>
<evidence type="ECO:0000313" key="3">
    <source>
        <dbReference type="Proteomes" id="UP000674318"/>
    </source>
</evidence>
<dbReference type="GeneID" id="94292788"/>
<proteinExistence type="predicted"/>
<organism evidence="2 3">
    <name type="scientific">Porcisia hertigi</name>
    <dbReference type="NCBI Taxonomy" id="2761500"/>
    <lineage>
        <taxon>Eukaryota</taxon>
        <taxon>Discoba</taxon>
        <taxon>Euglenozoa</taxon>
        <taxon>Kinetoplastea</taxon>
        <taxon>Metakinetoplastina</taxon>
        <taxon>Trypanosomatida</taxon>
        <taxon>Trypanosomatidae</taxon>
        <taxon>Leishmaniinae</taxon>
        <taxon>Porcisia</taxon>
    </lineage>
</organism>
<protein>
    <submittedName>
        <fullName evidence="2">Uncharacterized protein</fullName>
    </submittedName>
</protein>
<accession>A0A836LG68</accession>
<dbReference type="EMBL" id="JAFJZO010000014">
    <property type="protein sequence ID" value="KAG5509452.1"/>
    <property type="molecule type" value="Genomic_DNA"/>
</dbReference>
<name>A0A836LG68_9TRYP</name>
<feature type="region of interest" description="Disordered" evidence="1">
    <location>
        <begin position="120"/>
        <end position="144"/>
    </location>
</feature>
<dbReference type="AlphaFoldDB" id="A0A836LG68"/>
<dbReference type="OrthoDB" id="273635at2759"/>